<evidence type="ECO:0000313" key="3">
    <source>
        <dbReference type="Proteomes" id="UP001596166"/>
    </source>
</evidence>
<reference evidence="3" key="1">
    <citation type="journal article" date="2019" name="Int. J. Syst. Evol. Microbiol.">
        <title>The Global Catalogue of Microorganisms (GCM) 10K type strain sequencing project: providing services to taxonomists for standard genome sequencing and annotation.</title>
        <authorList>
            <consortium name="The Broad Institute Genomics Platform"/>
            <consortium name="The Broad Institute Genome Sequencing Center for Infectious Disease"/>
            <person name="Wu L."/>
            <person name="Ma J."/>
        </authorList>
    </citation>
    <scope>NUCLEOTIDE SEQUENCE [LARGE SCALE GENOMIC DNA]</scope>
    <source>
        <strain evidence="3">CCUG 58760</strain>
    </source>
</reference>
<feature type="domain" description="Helix-turn-helix" evidence="1">
    <location>
        <begin position="5"/>
        <end position="54"/>
    </location>
</feature>
<organism evidence="2 3">
    <name type="scientific">Azospirillum himalayense</name>
    <dbReference type="NCBI Taxonomy" id="654847"/>
    <lineage>
        <taxon>Bacteria</taxon>
        <taxon>Pseudomonadati</taxon>
        <taxon>Pseudomonadota</taxon>
        <taxon>Alphaproteobacteria</taxon>
        <taxon>Rhodospirillales</taxon>
        <taxon>Azospirillaceae</taxon>
        <taxon>Azospirillum</taxon>
    </lineage>
</organism>
<dbReference type="SUPFAM" id="SSF46955">
    <property type="entry name" value="Putative DNA-binding domain"/>
    <property type="match status" value="1"/>
</dbReference>
<comment type="caution">
    <text evidence="2">The sequence shown here is derived from an EMBL/GenBank/DDBJ whole genome shotgun (WGS) entry which is preliminary data.</text>
</comment>
<dbReference type="Proteomes" id="UP001596166">
    <property type="component" value="Unassembled WGS sequence"/>
</dbReference>
<keyword evidence="3" id="KW-1185">Reference proteome</keyword>
<dbReference type="Pfam" id="PF12728">
    <property type="entry name" value="HTH_17"/>
    <property type="match status" value="1"/>
</dbReference>
<evidence type="ECO:0000313" key="2">
    <source>
        <dbReference type="EMBL" id="MFC5357075.1"/>
    </source>
</evidence>
<name>A0ABW0G7L7_9PROT</name>
<protein>
    <submittedName>
        <fullName evidence="2">Helix-turn-helix domain-containing protein</fullName>
    </submittedName>
</protein>
<gene>
    <name evidence="2" type="ORF">ACFPMG_18855</name>
</gene>
<dbReference type="InterPro" id="IPR009061">
    <property type="entry name" value="DNA-bd_dom_put_sf"/>
</dbReference>
<dbReference type="InterPro" id="IPR010093">
    <property type="entry name" value="SinI_DNA-bd"/>
</dbReference>
<dbReference type="EMBL" id="JBHSLC010000038">
    <property type="protein sequence ID" value="MFC5357075.1"/>
    <property type="molecule type" value="Genomic_DNA"/>
</dbReference>
<dbReference type="InterPro" id="IPR041657">
    <property type="entry name" value="HTH_17"/>
</dbReference>
<dbReference type="RefSeq" id="WP_376996611.1">
    <property type="nucleotide sequence ID" value="NZ_JBHSLC010000038.1"/>
</dbReference>
<evidence type="ECO:0000259" key="1">
    <source>
        <dbReference type="Pfam" id="PF12728"/>
    </source>
</evidence>
<dbReference type="NCBIfam" id="TIGR01764">
    <property type="entry name" value="excise"/>
    <property type="match status" value="1"/>
</dbReference>
<accession>A0ABW0G7L7</accession>
<sequence>MNTELLSPEQAAEVLEVTPKTVRTWLAAGDLVGIKIGKSWRIHRRDLDRVVNEQLFLARKQRAEKVYPDVEWIRGQCRECGLLMPEPARNGHWVCSTECLGAYNAKAAAIVGRNTEEFATCCGDVVPPF</sequence>
<proteinExistence type="predicted"/>